<name>A0A0A8YXG1_ARUDO</name>
<dbReference type="AlphaFoldDB" id="A0A0A8YXG1"/>
<protein>
    <submittedName>
        <fullName evidence="1">Uncharacterized protein</fullName>
    </submittedName>
</protein>
<sequence>MDVTDIAQAQQNIPPSIFICK</sequence>
<organism evidence="1">
    <name type="scientific">Arundo donax</name>
    <name type="common">Giant reed</name>
    <name type="synonym">Donax arundinaceus</name>
    <dbReference type="NCBI Taxonomy" id="35708"/>
    <lineage>
        <taxon>Eukaryota</taxon>
        <taxon>Viridiplantae</taxon>
        <taxon>Streptophyta</taxon>
        <taxon>Embryophyta</taxon>
        <taxon>Tracheophyta</taxon>
        <taxon>Spermatophyta</taxon>
        <taxon>Magnoliopsida</taxon>
        <taxon>Liliopsida</taxon>
        <taxon>Poales</taxon>
        <taxon>Poaceae</taxon>
        <taxon>PACMAD clade</taxon>
        <taxon>Arundinoideae</taxon>
        <taxon>Arundineae</taxon>
        <taxon>Arundo</taxon>
    </lineage>
</organism>
<reference evidence="1" key="1">
    <citation type="submission" date="2014-09" db="EMBL/GenBank/DDBJ databases">
        <authorList>
            <person name="Magalhaes I.L.F."/>
            <person name="Oliveira U."/>
            <person name="Santos F.R."/>
            <person name="Vidigal T.H.D.A."/>
            <person name="Brescovit A.D."/>
            <person name="Santos A.J."/>
        </authorList>
    </citation>
    <scope>NUCLEOTIDE SEQUENCE</scope>
    <source>
        <tissue evidence="1">Shoot tissue taken approximately 20 cm above the soil surface</tissue>
    </source>
</reference>
<dbReference type="EMBL" id="GBRH01266624">
    <property type="protein sequence ID" value="JAD31271.1"/>
    <property type="molecule type" value="Transcribed_RNA"/>
</dbReference>
<evidence type="ECO:0000313" key="1">
    <source>
        <dbReference type="EMBL" id="JAD31271.1"/>
    </source>
</evidence>
<reference evidence="1" key="2">
    <citation type="journal article" date="2015" name="Data Brief">
        <title>Shoot transcriptome of the giant reed, Arundo donax.</title>
        <authorList>
            <person name="Barrero R.A."/>
            <person name="Guerrero F.D."/>
            <person name="Moolhuijzen P."/>
            <person name="Goolsby J.A."/>
            <person name="Tidwell J."/>
            <person name="Bellgard S.E."/>
            <person name="Bellgard M.I."/>
        </authorList>
    </citation>
    <scope>NUCLEOTIDE SEQUENCE</scope>
    <source>
        <tissue evidence="1">Shoot tissue taken approximately 20 cm above the soil surface</tissue>
    </source>
</reference>
<accession>A0A0A8YXG1</accession>
<proteinExistence type="predicted"/>